<dbReference type="GeneID" id="68093760"/>
<organism evidence="2 3">
    <name type="scientific">Naegleria lovaniensis</name>
    <name type="common">Amoeba</name>
    <dbReference type="NCBI Taxonomy" id="51637"/>
    <lineage>
        <taxon>Eukaryota</taxon>
        <taxon>Discoba</taxon>
        <taxon>Heterolobosea</taxon>
        <taxon>Tetramitia</taxon>
        <taxon>Eutetramitia</taxon>
        <taxon>Vahlkampfiidae</taxon>
        <taxon>Naegleria</taxon>
    </lineage>
</organism>
<reference evidence="2 3" key="1">
    <citation type="journal article" date="2018" name="BMC Genomics">
        <title>The genome of Naegleria lovaniensis, the basis for a comparative approach to unravel pathogenicity factors of the human pathogenic amoeba N. fowleri.</title>
        <authorList>
            <person name="Liechti N."/>
            <person name="Schurch N."/>
            <person name="Bruggmann R."/>
            <person name="Wittwer M."/>
        </authorList>
    </citation>
    <scope>NUCLEOTIDE SEQUENCE [LARGE SCALE GENOMIC DNA]</scope>
    <source>
        <strain evidence="2 3">ATCC 30569</strain>
    </source>
</reference>
<dbReference type="Proteomes" id="UP000816034">
    <property type="component" value="Unassembled WGS sequence"/>
</dbReference>
<dbReference type="RefSeq" id="XP_044551702.1">
    <property type="nucleotide sequence ID" value="XM_044688870.1"/>
</dbReference>
<accession>A0AA88GRU0</accession>
<evidence type="ECO:0000313" key="3">
    <source>
        <dbReference type="Proteomes" id="UP000816034"/>
    </source>
</evidence>
<name>A0AA88GRU0_NAELO</name>
<feature type="transmembrane region" description="Helical" evidence="1">
    <location>
        <begin position="79"/>
        <end position="100"/>
    </location>
</feature>
<evidence type="ECO:0000313" key="2">
    <source>
        <dbReference type="EMBL" id="KAG2387710.1"/>
    </source>
</evidence>
<gene>
    <name evidence="2" type="ORF">C9374_001304</name>
</gene>
<evidence type="ECO:0000256" key="1">
    <source>
        <dbReference type="SAM" id="Phobius"/>
    </source>
</evidence>
<keyword evidence="3" id="KW-1185">Reference proteome</keyword>
<keyword evidence="1" id="KW-1133">Transmembrane helix</keyword>
<evidence type="ECO:0008006" key="4">
    <source>
        <dbReference type="Google" id="ProtNLM"/>
    </source>
</evidence>
<comment type="caution">
    <text evidence="2">The sequence shown here is derived from an EMBL/GenBank/DDBJ whole genome shotgun (WGS) entry which is preliminary data.</text>
</comment>
<keyword evidence="1" id="KW-0472">Membrane</keyword>
<keyword evidence="1" id="KW-0812">Transmembrane</keyword>
<dbReference type="EMBL" id="PYSW02000012">
    <property type="protein sequence ID" value="KAG2387710.1"/>
    <property type="molecule type" value="Genomic_DNA"/>
</dbReference>
<protein>
    <recommendedName>
        <fullName evidence="4">Transmembrane protein</fullName>
    </recommendedName>
</protein>
<dbReference type="AlphaFoldDB" id="A0AA88GRU0"/>
<proteinExistence type="predicted"/>
<sequence length="533" mass="61680">MNQFRVTFSDDEEEVNNHSQSHHFVHEEDDDEELFLGRETNKRGFYAEDLEEEVQADPLFQAKKHELEQKRKYRRLSTAFIASVIVVATLLVILGFSIYFNVSLYFGEKPQSECLFVFNETFPIDPKTFRETRHNNLLRFLEVFEPTHSEDDYVIHIPNTERYRSEMYFLSGISQSSNLLSNSHLFLSLTKNSSILCMNYGNTNSFTLSEGSYVDFIIFGYQSCLQGIKGQNFTKILSVSADFSDFFPKIENVTWSQNNDIIITISTLIDEMTQQDKMMYHYISRLLENLFTSTTTTLSQMAIPFSEEANKFNEEYFKRLDSCVSINTRIGWPQFKVLESSVQVNGVEMKTLSMESSYSYLNKKYSTADTISLNYNNTLFDKLVNIIDSNIEQIEKYKIDEGRKAIVLQSLIERNTMQNLLKMEIVQKTNASQSHSDFISKLQEENLPRLFISEIMIQNVEGLPVNKISLNNGLIFDLSLRFPFGEELKKVNTDYSNLLTIHTEQVLKSVGSKLLKKVMFIVGNDGIYSIKKL</sequence>